<dbReference type="Proteomes" id="UP000634206">
    <property type="component" value="Unassembled WGS sequence"/>
</dbReference>
<accession>A0AAE2SAH3</accession>
<comment type="similarity">
    <text evidence="7">Belongs to the aspartate/glutamate racemases family.</text>
</comment>
<dbReference type="GO" id="GO:0008881">
    <property type="term" value="F:glutamate racemase activity"/>
    <property type="evidence" value="ECO:0007669"/>
    <property type="project" value="UniProtKB-UniRule"/>
</dbReference>
<evidence type="ECO:0000256" key="5">
    <source>
        <dbReference type="ARBA" id="ARBA00023235"/>
    </source>
</evidence>
<evidence type="ECO:0000256" key="3">
    <source>
        <dbReference type="ARBA" id="ARBA00022960"/>
    </source>
</evidence>
<feature type="binding site" evidence="7">
    <location>
        <begin position="73"/>
        <end position="74"/>
    </location>
    <ligand>
        <name>substrate</name>
    </ligand>
</feature>
<comment type="pathway">
    <text evidence="7">Cell wall biogenesis; peptidoglycan biosynthesis.</text>
</comment>
<evidence type="ECO:0000313" key="9">
    <source>
        <dbReference type="Proteomes" id="UP000634206"/>
    </source>
</evidence>
<keyword evidence="5 7" id="KW-0413">Isomerase</keyword>
<dbReference type="NCBIfam" id="TIGR00067">
    <property type="entry name" value="glut_race"/>
    <property type="match status" value="1"/>
</dbReference>
<protein>
    <recommendedName>
        <fullName evidence="2 7">Glutamate racemase</fullName>
        <ecNumber evidence="2 7">5.1.1.3</ecNumber>
    </recommendedName>
</protein>
<feature type="active site" description="Proton donor/acceptor" evidence="7">
    <location>
        <position position="182"/>
    </location>
</feature>
<dbReference type="FunFam" id="3.40.50.1860:FF:000001">
    <property type="entry name" value="Glutamate racemase"/>
    <property type="match status" value="1"/>
</dbReference>
<dbReference type="InterPro" id="IPR001920">
    <property type="entry name" value="Asp/Glu_race"/>
</dbReference>
<feature type="binding site" evidence="7">
    <location>
        <begin position="9"/>
        <end position="10"/>
    </location>
    <ligand>
        <name>substrate</name>
    </ligand>
</feature>
<evidence type="ECO:0000256" key="7">
    <source>
        <dbReference type="HAMAP-Rule" id="MF_00258"/>
    </source>
</evidence>
<dbReference type="RefSeq" id="WP_309489113.1">
    <property type="nucleotide sequence ID" value="NZ_JAENIG010000003.1"/>
</dbReference>
<dbReference type="PANTHER" id="PTHR21198">
    <property type="entry name" value="GLUTAMATE RACEMASE"/>
    <property type="match status" value="1"/>
</dbReference>
<evidence type="ECO:0000256" key="1">
    <source>
        <dbReference type="ARBA" id="ARBA00001602"/>
    </source>
</evidence>
<feature type="binding site" evidence="7">
    <location>
        <begin position="41"/>
        <end position="42"/>
    </location>
    <ligand>
        <name>substrate</name>
    </ligand>
</feature>
<dbReference type="InterPro" id="IPR033134">
    <property type="entry name" value="Asp/Glu_racemase_AS_2"/>
</dbReference>
<sequence>MNSPIGILDSGLGGLSVFNEVQKLMPNESVIYFGDSAWCPYGAREADEIQRRVFKVTDFLLEQGCQLIIIACNSATIAAVEALRAAYPVPFVGMEPGVKPAAAMTQTGTVGVLATEASLAGEKFHRLVTDHSNGVNVITRPCPNFVELVERGELSGTKALGIVEEETLPLLEAGADVLVLGCTHYPFLRPLIEQVAGPDVQILDTGEAVARHVARLMKETVTETSDVLHRIITTGDLDQLKSLFPVLCPEIPLEQVSFSHSHL</sequence>
<dbReference type="InterPro" id="IPR018187">
    <property type="entry name" value="Asp/Glu_racemase_AS_1"/>
</dbReference>
<comment type="function">
    <text evidence="7">Provides the (R)-glutamate required for cell wall biosynthesis.</text>
</comment>
<dbReference type="PROSITE" id="PS00924">
    <property type="entry name" value="ASP_GLU_RACEMASE_2"/>
    <property type="match status" value="1"/>
</dbReference>
<keyword evidence="9" id="KW-1185">Reference proteome</keyword>
<dbReference type="GO" id="GO:0008360">
    <property type="term" value="P:regulation of cell shape"/>
    <property type="evidence" value="ECO:0007669"/>
    <property type="project" value="UniProtKB-KW"/>
</dbReference>
<dbReference type="PANTHER" id="PTHR21198:SF2">
    <property type="entry name" value="GLUTAMATE RACEMASE"/>
    <property type="match status" value="1"/>
</dbReference>
<comment type="catalytic activity">
    <reaction evidence="1 7">
        <text>L-glutamate = D-glutamate</text>
        <dbReference type="Rhea" id="RHEA:12813"/>
        <dbReference type="ChEBI" id="CHEBI:29985"/>
        <dbReference type="ChEBI" id="CHEBI:29986"/>
        <dbReference type="EC" id="5.1.1.3"/>
    </reaction>
</comment>
<dbReference type="EMBL" id="JAENIG010000003">
    <property type="protein sequence ID" value="MBK1854506.1"/>
    <property type="molecule type" value="Genomic_DNA"/>
</dbReference>
<name>A0AAE2SAH3_9BACT</name>
<reference evidence="8" key="1">
    <citation type="submission" date="2021-01" db="EMBL/GenBank/DDBJ databases">
        <title>Modified the classification status of verrucomicrobia.</title>
        <authorList>
            <person name="Feng X."/>
        </authorList>
    </citation>
    <scope>NUCLEOTIDE SEQUENCE</scope>
    <source>
        <strain evidence="8">5K15</strain>
    </source>
</reference>
<dbReference type="InterPro" id="IPR004391">
    <property type="entry name" value="Glu_race"/>
</dbReference>
<dbReference type="PROSITE" id="PS00923">
    <property type="entry name" value="ASP_GLU_RACEMASE_1"/>
    <property type="match status" value="1"/>
</dbReference>
<feature type="active site" description="Proton donor/acceptor" evidence="7">
    <location>
        <position position="72"/>
    </location>
</feature>
<keyword evidence="4 7" id="KW-0573">Peptidoglycan synthesis</keyword>
<dbReference type="AlphaFoldDB" id="A0AAE2SAH3"/>
<evidence type="ECO:0000313" key="8">
    <source>
        <dbReference type="EMBL" id="MBK1854506.1"/>
    </source>
</evidence>
<gene>
    <name evidence="7 8" type="primary">murI</name>
    <name evidence="8" type="ORF">JIN83_06020</name>
</gene>
<dbReference type="Pfam" id="PF01177">
    <property type="entry name" value="Asp_Glu_race"/>
    <property type="match status" value="1"/>
</dbReference>
<keyword evidence="3 7" id="KW-0133">Cell shape</keyword>
<dbReference type="SUPFAM" id="SSF53681">
    <property type="entry name" value="Aspartate/glutamate racemase"/>
    <property type="match status" value="2"/>
</dbReference>
<evidence type="ECO:0000256" key="6">
    <source>
        <dbReference type="ARBA" id="ARBA00023316"/>
    </source>
</evidence>
<dbReference type="GO" id="GO:0009252">
    <property type="term" value="P:peptidoglycan biosynthetic process"/>
    <property type="evidence" value="ECO:0007669"/>
    <property type="project" value="UniProtKB-UniRule"/>
</dbReference>
<dbReference type="EC" id="5.1.1.3" evidence="2 7"/>
<evidence type="ECO:0000256" key="2">
    <source>
        <dbReference type="ARBA" id="ARBA00013090"/>
    </source>
</evidence>
<keyword evidence="6 7" id="KW-0961">Cell wall biogenesis/degradation</keyword>
<comment type="caution">
    <text evidence="8">The sequence shown here is derived from an EMBL/GenBank/DDBJ whole genome shotgun (WGS) entry which is preliminary data.</text>
</comment>
<dbReference type="InterPro" id="IPR015942">
    <property type="entry name" value="Asp/Glu/hydantoin_racemase"/>
</dbReference>
<organism evidence="8 9">
    <name type="scientific">Oceaniferula flava</name>
    <dbReference type="NCBI Taxonomy" id="2800421"/>
    <lineage>
        <taxon>Bacteria</taxon>
        <taxon>Pseudomonadati</taxon>
        <taxon>Verrucomicrobiota</taxon>
        <taxon>Verrucomicrobiia</taxon>
        <taxon>Verrucomicrobiales</taxon>
        <taxon>Verrucomicrobiaceae</taxon>
        <taxon>Oceaniferula</taxon>
    </lineage>
</organism>
<dbReference type="GO" id="GO:0071555">
    <property type="term" value="P:cell wall organization"/>
    <property type="evidence" value="ECO:0007669"/>
    <property type="project" value="UniProtKB-KW"/>
</dbReference>
<evidence type="ECO:0000256" key="4">
    <source>
        <dbReference type="ARBA" id="ARBA00022984"/>
    </source>
</evidence>
<feature type="binding site" evidence="7">
    <location>
        <begin position="183"/>
        <end position="184"/>
    </location>
    <ligand>
        <name>substrate</name>
    </ligand>
</feature>
<dbReference type="Gene3D" id="3.40.50.1860">
    <property type="match status" value="2"/>
</dbReference>
<dbReference type="HAMAP" id="MF_00258">
    <property type="entry name" value="Glu_racemase"/>
    <property type="match status" value="1"/>
</dbReference>
<proteinExistence type="inferred from homology"/>